<dbReference type="SUPFAM" id="SSF55979">
    <property type="entry name" value="DNA clamp"/>
    <property type="match status" value="2"/>
</dbReference>
<evidence type="ECO:0000256" key="1">
    <source>
        <dbReference type="ARBA" id="ARBA00004123"/>
    </source>
</evidence>
<evidence type="ECO:0000256" key="6">
    <source>
        <dbReference type="ARBA" id="ARBA00022989"/>
    </source>
</evidence>
<evidence type="ECO:0000256" key="2">
    <source>
        <dbReference type="ARBA" id="ARBA00004308"/>
    </source>
</evidence>
<dbReference type="GO" id="GO:0006273">
    <property type="term" value="P:lagging strand elongation"/>
    <property type="evidence" value="ECO:0007669"/>
    <property type="project" value="UniProtKB-ARBA"/>
</dbReference>
<gene>
    <name evidence="15" type="ORF">MCYG_02404</name>
</gene>
<organism evidence="15 16">
    <name type="scientific">Arthroderma otae (strain ATCC MYA-4605 / CBS 113480)</name>
    <name type="common">Microsporum canis</name>
    <dbReference type="NCBI Taxonomy" id="554155"/>
    <lineage>
        <taxon>Eukaryota</taxon>
        <taxon>Fungi</taxon>
        <taxon>Dikarya</taxon>
        <taxon>Ascomycota</taxon>
        <taxon>Pezizomycotina</taxon>
        <taxon>Eurotiomycetes</taxon>
        <taxon>Eurotiomycetidae</taxon>
        <taxon>Onygenales</taxon>
        <taxon>Arthrodermataceae</taxon>
        <taxon>Microsporum</taxon>
    </lineage>
</organism>
<keyword evidence="9" id="KW-0539">Nucleus</keyword>
<feature type="domain" description="Proliferating cell nuclear antigen PCNA N-terminal" evidence="12">
    <location>
        <begin position="430"/>
        <end position="518"/>
    </location>
</feature>
<dbReference type="CDD" id="cd00577">
    <property type="entry name" value="PCNA"/>
    <property type="match status" value="1"/>
</dbReference>
<evidence type="ECO:0000256" key="11">
    <source>
        <dbReference type="SAM" id="MobiDB-lite"/>
    </source>
</evidence>
<dbReference type="InterPro" id="IPR026859">
    <property type="entry name" value="Myosin-bd"/>
</dbReference>
<evidence type="ECO:0000313" key="15">
    <source>
        <dbReference type="EMBL" id="EEQ29585.1"/>
    </source>
</evidence>
<feature type="domain" description="Proliferating cell nuclear antigen PCNA C-terminal" evidence="13">
    <location>
        <begin position="523"/>
        <end position="649"/>
    </location>
</feature>
<evidence type="ECO:0000313" key="16">
    <source>
        <dbReference type="Proteomes" id="UP000002035"/>
    </source>
</evidence>
<evidence type="ECO:0000256" key="9">
    <source>
        <dbReference type="ARBA" id="ARBA00023242"/>
    </source>
</evidence>
<dbReference type="Pfam" id="PF12632">
    <property type="entry name" value="Vezatin"/>
    <property type="match status" value="2"/>
</dbReference>
<dbReference type="GO" id="GO:0006272">
    <property type="term" value="P:leading strand elongation"/>
    <property type="evidence" value="ECO:0007669"/>
    <property type="project" value="TreeGrafter"/>
</dbReference>
<name>C5FFQ0_ARTOC</name>
<feature type="compositionally biased region" description="Low complexity" evidence="11">
    <location>
        <begin position="345"/>
        <end position="366"/>
    </location>
</feature>
<dbReference type="PANTHER" id="PTHR11352">
    <property type="entry name" value="PROLIFERATING CELL NUCLEAR ANTIGEN"/>
    <property type="match status" value="1"/>
</dbReference>
<dbReference type="Proteomes" id="UP000002035">
    <property type="component" value="Unassembled WGS sequence"/>
</dbReference>
<dbReference type="GO" id="GO:0003677">
    <property type="term" value="F:DNA binding"/>
    <property type="evidence" value="ECO:0007669"/>
    <property type="project" value="UniProtKB-KW"/>
</dbReference>
<dbReference type="InterPro" id="IPR000730">
    <property type="entry name" value="Pr_cel_nuc_antig"/>
</dbReference>
<dbReference type="HOGENOM" id="CLU_005766_0_0_1"/>
<sequence length="654" mass="72121">MPRYTSKLPASEAFLGGQGEAEQEWMPQEVDWPQTECSDSTTVDFAPQGPPKFQDRIRNKIPEPLKLKRPNRPEALARIHDTCAGVVKAAISARIGKTDNERFREQFGYTIIASQLLSEPSAPSYTSVSNLLSHPPQSDEDRATSRAAVFGVRVAAFYIFAKRQWLRYLRCQAIETATACVGNAQTLDSAASASVVLIQEELTTSTNGGEADIARWSAASEEMHSLADASAEWIEKLRDILNEQDRDIIAPSPMANLNPNPNKDRYRAQLRRLNSLSQGIRGLHARMQLIREESDACLDRPGEDVDLSSTLLAQYEAIGAELRGILQEWEAGKSSMRANMETSDRYSSSSRRTSSMIKSPSSPTFSIGGSTAVDGGPADALRALNGEMEKSTNPDSNMDDEEVFEAIAMPRTRSSMTRVERIARMKEDRARQAAMDNSHVALVSMMLKAEGFSPFRCDRNVALGINLVSLTKVLRAAQDGDVLTLKADDTPDVVNLLFESVEKDRVSEYDIKLMDIDQEHLAIPETDYSATVEMPSAEFRRICGDLNQLSESVLIEASKDGVRFSCQGEIGNGAVTIRQNTNVDKPEQNVSITLTESVALTFSIKYLLNFCKATSLSSKVRLSLSAEVPLLVEYTLDGSGYVRFYLAPKIGEDE</sequence>
<evidence type="ECO:0000259" key="12">
    <source>
        <dbReference type="Pfam" id="PF00705"/>
    </source>
</evidence>
<evidence type="ECO:0000256" key="5">
    <source>
        <dbReference type="ARBA" id="ARBA00022705"/>
    </source>
</evidence>
<dbReference type="FunFam" id="3.10.150.10:FF:000006">
    <property type="entry name" value="Proliferating cell nuclear antigen"/>
    <property type="match status" value="1"/>
</dbReference>
<dbReference type="PANTHER" id="PTHR11352:SF0">
    <property type="entry name" value="PROLIFERATING CELL NUCLEAR ANTIGEN"/>
    <property type="match status" value="1"/>
</dbReference>
<dbReference type="InterPro" id="IPR022659">
    <property type="entry name" value="Pr_cel_nuc_antig_CS"/>
</dbReference>
<feature type="region of interest" description="Disordered" evidence="11">
    <location>
        <begin position="1"/>
        <end position="20"/>
    </location>
</feature>
<evidence type="ECO:0000259" key="14">
    <source>
        <dbReference type="Pfam" id="PF12632"/>
    </source>
</evidence>
<dbReference type="GO" id="GO:0070987">
    <property type="term" value="P:error-free translesion synthesis"/>
    <property type="evidence" value="ECO:0007669"/>
    <property type="project" value="UniProtKB-ARBA"/>
</dbReference>
<dbReference type="GO" id="GO:0017022">
    <property type="term" value="F:myosin binding"/>
    <property type="evidence" value="ECO:0007669"/>
    <property type="project" value="InterPro"/>
</dbReference>
<keyword evidence="16" id="KW-1185">Reference proteome</keyword>
<dbReference type="HAMAP" id="MF_00317">
    <property type="entry name" value="DNApol_clamp_arch"/>
    <property type="match status" value="1"/>
</dbReference>
<dbReference type="OMA" id="MRANMET"/>
<comment type="similarity">
    <text evidence="3">Belongs to the PCNA family.</text>
</comment>
<protein>
    <submittedName>
        <fullName evidence="15">Proliferating cell nuclear antigen</fullName>
    </submittedName>
</protein>
<keyword evidence="7" id="KW-0238">DNA-binding</keyword>
<keyword evidence="8" id="KW-0472">Membrane</keyword>
<dbReference type="GO" id="GO:0006275">
    <property type="term" value="P:regulation of DNA replication"/>
    <property type="evidence" value="ECO:0007669"/>
    <property type="project" value="InterPro"/>
</dbReference>
<proteinExistence type="inferred from homology"/>
<feature type="domain" description="Myosin-binding" evidence="14">
    <location>
        <begin position="149"/>
        <end position="200"/>
    </location>
</feature>
<comment type="function">
    <text evidence="10">This protein is an auxiliary protein of DNA polymerase delta and is involved in the control of eukaryotic DNA replication by increasing the polymerase's processibility during elongation of the leading strand. Involved in DNA repair.</text>
</comment>
<dbReference type="Pfam" id="PF00705">
    <property type="entry name" value="PCNA_N"/>
    <property type="match status" value="1"/>
</dbReference>
<keyword evidence="6" id="KW-1133">Transmembrane helix</keyword>
<dbReference type="AlphaFoldDB" id="C5FFQ0"/>
<dbReference type="GO" id="GO:0006298">
    <property type="term" value="P:mismatch repair"/>
    <property type="evidence" value="ECO:0007669"/>
    <property type="project" value="TreeGrafter"/>
</dbReference>
<accession>C5FFQ0</accession>
<dbReference type="GO" id="GO:0012505">
    <property type="term" value="C:endomembrane system"/>
    <property type="evidence" value="ECO:0007669"/>
    <property type="project" value="UniProtKB-SubCell"/>
</dbReference>
<dbReference type="VEuPathDB" id="FungiDB:MCYG_02404"/>
<evidence type="ECO:0000259" key="13">
    <source>
        <dbReference type="Pfam" id="PF02747"/>
    </source>
</evidence>
<dbReference type="Gene3D" id="3.10.150.10">
    <property type="entry name" value="DNA Polymerase III, subunit A, domain 2"/>
    <property type="match status" value="2"/>
</dbReference>
<keyword evidence="4" id="KW-0812">Transmembrane</keyword>
<keyword evidence="5" id="KW-0235">DNA replication</keyword>
<dbReference type="OrthoDB" id="21151at2759"/>
<dbReference type="InterPro" id="IPR022649">
    <property type="entry name" value="Pr_cel_nuc_antig_C"/>
</dbReference>
<dbReference type="PROSITE" id="PS00293">
    <property type="entry name" value="PCNA_2"/>
    <property type="match status" value="1"/>
</dbReference>
<dbReference type="InterPro" id="IPR022648">
    <property type="entry name" value="Pr_cel_nuc_antig_N"/>
</dbReference>
<dbReference type="STRING" id="554155.C5FFQ0"/>
<dbReference type="NCBIfam" id="TIGR00590">
    <property type="entry name" value="pcna"/>
    <property type="match status" value="1"/>
</dbReference>
<dbReference type="GO" id="GO:0030337">
    <property type="term" value="F:DNA polymerase processivity factor activity"/>
    <property type="evidence" value="ECO:0007669"/>
    <property type="project" value="InterPro"/>
</dbReference>
<dbReference type="eggNOG" id="KOG1636">
    <property type="taxonomic scope" value="Eukaryota"/>
</dbReference>
<feature type="region of interest" description="Disordered" evidence="11">
    <location>
        <begin position="340"/>
        <end position="378"/>
    </location>
</feature>
<reference evidence="16" key="1">
    <citation type="journal article" date="2012" name="MBio">
        <title>Comparative genome analysis of Trichophyton rubrum and related dermatophytes reveals candidate genes involved in infection.</title>
        <authorList>
            <person name="Martinez D.A."/>
            <person name="Oliver B.G."/>
            <person name="Graeser Y."/>
            <person name="Goldberg J.M."/>
            <person name="Li W."/>
            <person name="Martinez-Rossi N.M."/>
            <person name="Monod M."/>
            <person name="Shelest E."/>
            <person name="Barton R.C."/>
            <person name="Birch E."/>
            <person name="Brakhage A.A."/>
            <person name="Chen Z."/>
            <person name="Gurr S.J."/>
            <person name="Heiman D."/>
            <person name="Heitman J."/>
            <person name="Kosti I."/>
            <person name="Rossi A."/>
            <person name="Saif S."/>
            <person name="Samalova M."/>
            <person name="Saunders C.W."/>
            <person name="Shea T."/>
            <person name="Summerbell R.C."/>
            <person name="Xu J."/>
            <person name="Young S."/>
            <person name="Zeng Q."/>
            <person name="Birren B.W."/>
            <person name="Cuomo C.A."/>
            <person name="White T.C."/>
        </authorList>
    </citation>
    <scope>NUCLEOTIDE SEQUENCE [LARGE SCALE GENOMIC DNA]</scope>
    <source>
        <strain evidence="16">ATCC MYA-4605 / CBS 113480</strain>
    </source>
</reference>
<comment type="subcellular location">
    <subcellularLocation>
        <location evidence="2">Endomembrane system</location>
    </subcellularLocation>
    <subcellularLocation>
        <location evidence="1">Nucleus</location>
    </subcellularLocation>
</comment>
<dbReference type="GO" id="GO:0043626">
    <property type="term" value="C:PCNA complex"/>
    <property type="evidence" value="ECO:0007669"/>
    <property type="project" value="UniProtKB-ARBA"/>
</dbReference>
<evidence type="ECO:0000256" key="4">
    <source>
        <dbReference type="ARBA" id="ARBA00022692"/>
    </source>
</evidence>
<dbReference type="RefSeq" id="XP_002849470.1">
    <property type="nucleotide sequence ID" value="XM_002849424.1"/>
</dbReference>
<feature type="domain" description="Myosin-binding" evidence="14">
    <location>
        <begin position="208"/>
        <end position="286"/>
    </location>
</feature>
<dbReference type="GeneID" id="9223329"/>
<evidence type="ECO:0000256" key="3">
    <source>
        <dbReference type="ARBA" id="ARBA00010462"/>
    </source>
</evidence>
<evidence type="ECO:0000256" key="8">
    <source>
        <dbReference type="ARBA" id="ARBA00023136"/>
    </source>
</evidence>
<dbReference type="InterPro" id="IPR046938">
    <property type="entry name" value="DNA_clamp_sf"/>
</dbReference>
<evidence type="ECO:0000256" key="7">
    <source>
        <dbReference type="ARBA" id="ARBA00023125"/>
    </source>
</evidence>
<dbReference type="Pfam" id="PF02747">
    <property type="entry name" value="PCNA_C"/>
    <property type="match status" value="1"/>
</dbReference>
<dbReference type="FunFam" id="3.70.10.10:FF:000001">
    <property type="entry name" value="Proliferating cell nuclear antigen"/>
    <property type="match status" value="1"/>
</dbReference>
<dbReference type="EMBL" id="DS995702">
    <property type="protein sequence ID" value="EEQ29585.1"/>
    <property type="molecule type" value="Genomic_DNA"/>
</dbReference>
<evidence type="ECO:0000256" key="10">
    <source>
        <dbReference type="ARBA" id="ARBA00054163"/>
    </source>
</evidence>